<dbReference type="EMBL" id="JAGHKO010000001">
    <property type="protein sequence ID" value="MBO9200156.1"/>
    <property type="molecule type" value="Genomic_DNA"/>
</dbReference>
<feature type="transmembrane region" description="Helical" evidence="1">
    <location>
        <begin position="312"/>
        <end position="331"/>
    </location>
</feature>
<dbReference type="RefSeq" id="WP_209138211.1">
    <property type="nucleotide sequence ID" value="NZ_JAGHKO010000001.1"/>
</dbReference>
<dbReference type="InterPro" id="IPR001173">
    <property type="entry name" value="Glyco_trans_2-like"/>
</dbReference>
<keyword evidence="1" id="KW-1133">Transmembrane helix</keyword>
<dbReference type="CDD" id="cd00761">
    <property type="entry name" value="Glyco_tranf_GTA_type"/>
    <property type="match status" value="1"/>
</dbReference>
<comment type="caution">
    <text evidence="3">The sequence shown here is derived from an EMBL/GenBank/DDBJ whole genome shotgun (WGS) entry which is preliminary data.</text>
</comment>
<feature type="domain" description="Glycosyltransferase 2-like" evidence="2">
    <location>
        <begin position="4"/>
        <end position="127"/>
    </location>
</feature>
<keyword evidence="1" id="KW-0472">Membrane</keyword>
<sequence>MKISICIPQYNRIAFLLKNLDMISRQTYKDIEIVVSDDCSIDDTEEKITSLQKHYRYPLVYHRHKKNMGYDRNLRSSLELASGEYCFVLGNDDSLFDENVIERLVTFLEENNYPDVGFCNYAEDNNRQIVYARAQTTAVLGYGYLPALKHAGSFSFVAGLIYKRETFNKHNTDKYDGSIYTQMYLNCLIVAKGGRLFSINETLVLKDLVVEDVHRNSYRDVIAKTWKDFKLVDGGLPSVINVLIAAFKDAGVASQTIEYKIFKRIYSITFPHWILEYKNNKALPEAVGLIGGLYPYRNKNFKHLNWINRARILFIYIMSSCVGILTPVFIFKKMKSAVYKWLKK</sequence>
<evidence type="ECO:0000313" key="4">
    <source>
        <dbReference type="Proteomes" id="UP000677244"/>
    </source>
</evidence>
<dbReference type="PANTHER" id="PTHR22916:SF3">
    <property type="entry name" value="UDP-GLCNAC:BETAGAL BETA-1,3-N-ACETYLGLUCOSAMINYLTRANSFERASE-LIKE PROTEIN 1"/>
    <property type="match status" value="1"/>
</dbReference>
<dbReference type="Pfam" id="PF00535">
    <property type="entry name" value="Glycos_transf_2"/>
    <property type="match status" value="1"/>
</dbReference>
<keyword evidence="4" id="KW-1185">Reference proteome</keyword>
<dbReference type="PANTHER" id="PTHR22916">
    <property type="entry name" value="GLYCOSYLTRANSFERASE"/>
    <property type="match status" value="1"/>
</dbReference>
<proteinExistence type="predicted"/>
<reference evidence="3 4" key="1">
    <citation type="submission" date="2021-03" db="EMBL/GenBank/DDBJ databases">
        <title>Assistant Professor.</title>
        <authorList>
            <person name="Huq M.A."/>
        </authorList>
    </citation>
    <scope>NUCLEOTIDE SEQUENCE [LARGE SCALE GENOMIC DNA]</scope>
    <source>
        <strain evidence="3 4">MAH-29</strain>
    </source>
</reference>
<accession>A0ABS3YSH6</accession>
<organism evidence="3 4">
    <name type="scientific">Niastella soli</name>
    <dbReference type="NCBI Taxonomy" id="2821487"/>
    <lineage>
        <taxon>Bacteria</taxon>
        <taxon>Pseudomonadati</taxon>
        <taxon>Bacteroidota</taxon>
        <taxon>Chitinophagia</taxon>
        <taxon>Chitinophagales</taxon>
        <taxon>Chitinophagaceae</taxon>
        <taxon>Niastella</taxon>
    </lineage>
</organism>
<dbReference type="InterPro" id="IPR029044">
    <property type="entry name" value="Nucleotide-diphossugar_trans"/>
</dbReference>
<protein>
    <submittedName>
        <fullName evidence="3">Glycosyltransferase family 2 protein</fullName>
    </submittedName>
</protein>
<name>A0ABS3YSH6_9BACT</name>
<gene>
    <name evidence="3" type="ORF">J7I42_07800</name>
</gene>
<dbReference type="SUPFAM" id="SSF53448">
    <property type="entry name" value="Nucleotide-diphospho-sugar transferases"/>
    <property type="match status" value="1"/>
</dbReference>
<keyword evidence="1" id="KW-0812">Transmembrane</keyword>
<evidence type="ECO:0000313" key="3">
    <source>
        <dbReference type="EMBL" id="MBO9200156.1"/>
    </source>
</evidence>
<evidence type="ECO:0000256" key="1">
    <source>
        <dbReference type="SAM" id="Phobius"/>
    </source>
</evidence>
<dbReference type="Proteomes" id="UP000677244">
    <property type="component" value="Unassembled WGS sequence"/>
</dbReference>
<dbReference type="Gene3D" id="3.90.550.10">
    <property type="entry name" value="Spore Coat Polysaccharide Biosynthesis Protein SpsA, Chain A"/>
    <property type="match status" value="1"/>
</dbReference>
<evidence type="ECO:0000259" key="2">
    <source>
        <dbReference type="Pfam" id="PF00535"/>
    </source>
</evidence>